<gene>
    <name evidence="2" type="ORF">ACFFVF_14970</name>
</gene>
<proteinExistence type="predicted"/>
<dbReference type="PROSITE" id="PS51201">
    <property type="entry name" value="RCK_N"/>
    <property type="match status" value="1"/>
</dbReference>
<keyword evidence="2" id="KW-0407">Ion channel</keyword>
<dbReference type="SUPFAM" id="SSF51735">
    <property type="entry name" value="NAD(P)-binding Rossmann-fold domains"/>
    <property type="match status" value="1"/>
</dbReference>
<dbReference type="GO" id="GO:0034220">
    <property type="term" value="P:monoatomic ion transmembrane transport"/>
    <property type="evidence" value="ECO:0007669"/>
    <property type="project" value="UniProtKB-KW"/>
</dbReference>
<keyword evidence="2" id="KW-0813">Transport</keyword>
<dbReference type="InterPro" id="IPR036721">
    <property type="entry name" value="RCK_C_sf"/>
</dbReference>
<evidence type="ECO:0000313" key="2">
    <source>
        <dbReference type="EMBL" id="MFB9097818.1"/>
    </source>
</evidence>
<keyword evidence="2" id="KW-0406">Ion transport</keyword>
<accession>A0ABV5GR29</accession>
<sequence>MKIIVFGLGNFGMSLALSLTETGNEVIGIDKQMDKINLVKDKISHAICMDSTNELAYDAVPLKDADKVVVAIGENEGAAIITTAIIKKLSDVKIISRALSPIHDTVLEAMGIYSIIHPEQDSADRLTKQINFKSTLENYQLDNNYTISEVKAKKEFFGKTLEELDSIDKYSLTLITIIRKKEKRNLIGKKTITRETIGRTTPETVVEDDDILVVYGYNKDIEMYCMGQEEFDLRNKKI</sequence>
<organism evidence="2 3">
    <name type="scientific">Flavobacterium jumunjinense</name>
    <dbReference type="NCBI Taxonomy" id="998845"/>
    <lineage>
        <taxon>Bacteria</taxon>
        <taxon>Pseudomonadati</taxon>
        <taxon>Bacteroidota</taxon>
        <taxon>Flavobacteriia</taxon>
        <taxon>Flavobacteriales</taxon>
        <taxon>Flavobacteriaceae</taxon>
        <taxon>Flavobacterium</taxon>
    </lineage>
</organism>
<dbReference type="PANTHER" id="PTHR43833:SF7">
    <property type="entry name" value="KTR SYSTEM POTASSIUM UPTAKE PROTEIN C"/>
    <property type="match status" value="1"/>
</dbReference>
<dbReference type="SUPFAM" id="SSF116726">
    <property type="entry name" value="TrkA C-terminal domain-like"/>
    <property type="match status" value="1"/>
</dbReference>
<keyword evidence="3" id="KW-1185">Reference proteome</keyword>
<comment type="caution">
    <text evidence="2">The sequence shown here is derived from an EMBL/GenBank/DDBJ whole genome shotgun (WGS) entry which is preliminary data.</text>
</comment>
<protein>
    <submittedName>
        <fullName evidence="2">Potassium channel family protein</fullName>
    </submittedName>
</protein>
<evidence type="ECO:0000259" key="1">
    <source>
        <dbReference type="PROSITE" id="PS51201"/>
    </source>
</evidence>
<dbReference type="Pfam" id="PF02254">
    <property type="entry name" value="TrkA_N"/>
    <property type="match status" value="1"/>
</dbReference>
<name>A0ABV5GR29_9FLAO</name>
<dbReference type="InterPro" id="IPR003148">
    <property type="entry name" value="RCK_N"/>
</dbReference>
<dbReference type="Gene3D" id="3.30.70.1450">
    <property type="entry name" value="Regulator of K+ conductance, C-terminal domain"/>
    <property type="match status" value="1"/>
</dbReference>
<dbReference type="Proteomes" id="UP001589607">
    <property type="component" value="Unassembled WGS sequence"/>
</dbReference>
<dbReference type="InterPro" id="IPR036291">
    <property type="entry name" value="NAD(P)-bd_dom_sf"/>
</dbReference>
<evidence type="ECO:0000313" key="3">
    <source>
        <dbReference type="Proteomes" id="UP001589607"/>
    </source>
</evidence>
<dbReference type="PANTHER" id="PTHR43833">
    <property type="entry name" value="POTASSIUM CHANNEL PROTEIN 2-RELATED-RELATED"/>
    <property type="match status" value="1"/>
</dbReference>
<dbReference type="RefSeq" id="WP_236458021.1">
    <property type="nucleotide sequence ID" value="NZ_CBCSGE010000008.1"/>
</dbReference>
<feature type="domain" description="RCK N-terminal" evidence="1">
    <location>
        <begin position="1"/>
        <end position="117"/>
    </location>
</feature>
<reference evidence="2 3" key="1">
    <citation type="submission" date="2024-09" db="EMBL/GenBank/DDBJ databases">
        <authorList>
            <person name="Sun Q."/>
            <person name="Mori K."/>
        </authorList>
    </citation>
    <scope>NUCLEOTIDE SEQUENCE [LARGE SCALE GENOMIC DNA]</scope>
    <source>
        <strain evidence="2 3">CECT 7955</strain>
    </source>
</reference>
<dbReference type="InterPro" id="IPR050721">
    <property type="entry name" value="Trk_Ktr_HKT_K-transport"/>
</dbReference>
<dbReference type="EMBL" id="JBHMEY010000066">
    <property type="protein sequence ID" value="MFB9097818.1"/>
    <property type="molecule type" value="Genomic_DNA"/>
</dbReference>
<dbReference type="Gene3D" id="3.40.50.720">
    <property type="entry name" value="NAD(P)-binding Rossmann-like Domain"/>
    <property type="match status" value="1"/>
</dbReference>